<dbReference type="EMBL" id="MU266758">
    <property type="protein sequence ID" value="KAH7918624.1"/>
    <property type="molecule type" value="Genomic_DNA"/>
</dbReference>
<protein>
    <submittedName>
        <fullName evidence="1">YVTN repeat-like/Quino protein amine dehydrogenase</fullName>
    </submittedName>
</protein>
<gene>
    <name evidence="1" type="ORF">BV22DRAFT_903092</name>
</gene>
<keyword evidence="2" id="KW-1185">Reference proteome</keyword>
<evidence type="ECO:0000313" key="2">
    <source>
        <dbReference type="Proteomes" id="UP000790709"/>
    </source>
</evidence>
<dbReference type="Proteomes" id="UP000790709">
    <property type="component" value="Unassembled WGS sequence"/>
</dbReference>
<evidence type="ECO:0000313" key="1">
    <source>
        <dbReference type="EMBL" id="KAH7918624.1"/>
    </source>
</evidence>
<name>A0ACB8AZQ0_9AGAM</name>
<comment type="caution">
    <text evidence="1">The sequence shown here is derived from an EMBL/GenBank/DDBJ whole genome shotgun (WGS) entry which is preliminary data.</text>
</comment>
<proteinExistence type="predicted"/>
<accession>A0ACB8AZQ0</accession>
<reference evidence="1" key="1">
    <citation type="journal article" date="2021" name="New Phytol.">
        <title>Evolutionary innovations through gain and loss of genes in the ectomycorrhizal Boletales.</title>
        <authorList>
            <person name="Wu G."/>
            <person name="Miyauchi S."/>
            <person name="Morin E."/>
            <person name="Kuo A."/>
            <person name="Drula E."/>
            <person name="Varga T."/>
            <person name="Kohler A."/>
            <person name="Feng B."/>
            <person name="Cao Y."/>
            <person name="Lipzen A."/>
            <person name="Daum C."/>
            <person name="Hundley H."/>
            <person name="Pangilinan J."/>
            <person name="Johnson J."/>
            <person name="Barry K."/>
            <person name="LaButti K."/>
            <person name="Ng V."/>
            <person name="Ahrendt S."/>
            <person name="Min B."/>
            <person name="Choi I.G."/>
            <person name="Park H."/>
            <person name="Plett J.M."/>
            <person name="Magnuson J."/>
            <person name="Spatafora J.W."/>
            <person name="Nagy L.G."/>
            <person name="Henrissat B."/>
            <person name="Grigoriev I.V."/>
            <person name="Yang Z.L."/>
            <person name="Xu J."/>
            <person name="Martin F.M."/>
        </authorList>
    </citation>
    <scope>NUCLEOTIDE SEQUENCE</scope>
    <source>
        <strain evidence="1">KUC20120723A-06</strain>
    </source>
</reference>
<organism evidence="1 2">
    <name type="scientific">Leucogyrophana mollusca</name>
    <dbReference type="NCBI Taxonomy" id="85980"/>
    <lineage>
        <taxon>Eukaryota</taxon>
        <taxon>Fungi</taxon>
        <taxon>Dikarya</taxon>
        <taxon>Basidiomycota</taxon>
        <taxon>Agaricomycotina</taxon>
        <taxon>Agaricomycetes</taxon>
        <taxon>Agaricomycetidae</taxon>
        <taxon>Boletales</taxon>
        <taxon>Boletales incertae sedis</taxon>
        <taxon>Leucogyrophana</taxon>
    </lineage>
</organism>
<sequence length="330" mass="35903">MSTSSNPIESSGVRRESGHPTGIFGGHTGRSRYVGCVAYFPDGRRIASACIDKTVIIWDVERGSQDGQLLQHDFSVDHIAISPDGRKIASGMRQGGVVIWDALTRDVAHKFIGDGVRRLAYSPDGRWIINLPWTNEKEIRLWDVDTARPGREPLKCNRRIWCMAISPDGSRIAVGLSGGSFQVFGVSAGQVVVGPIKGHTLDVTSVAYSPDGRLLVTGSPDKSIRVWDSKTGAQVGNPILGHGGDIRSIAITADARRIATGESGKIRLWDLETRLQVGETFNAGGWPDSVAFSPNGRYIISGGDHLYLFDTEPFTIQRSASIFILLQYRS</sequence>